<reference evidence="1" key="1">
    <citation type="submission" date="2024-09" db="EMBL/GenBank/DDBJ databases">
        <title>Black Yeasts Isolated from many extreme environments.</title>
        <authorList>
            <person name="Coleine C."/>
            <person name="Stajich J.E."/>
            <person name="Selbmann L."/>
        </authorList>
    </citation>
    <scope>NUCLEOTIDE SEQUENCE</scope>
    <source>
        <strain evidence="1">CCFEE 5737</strain>
    </source>
</reference>
<proteinExistence type="predicted"/>
<name>A0ACC3D8U7_9PEZI</name>
<organism evidence="1 2">
    <name type="scientific">Coniosporium uncinatum</name>
    <dbReference type="NCBI Taxonomy" id="93489"/>
    <lineage>
        <taxon>Eukaryota</taxon>
        <taxon>Fungi</taxon>
        <taxon>Dikarya</taxon>
        <taxon>Ascomycota</taxon>
        <taxon>Pezizomycotina</taxon>
        <taxon>Dothideomycetes</taxon>
        <taxon>Dothideomycetes incertae sedis</taxon>
        <taxon>Coniosporium</taxon>
    </lineage>
</organism>
<keyword evidence="2" id="KW-1185">Reference proteome</keyword>
<dbReference type="Proteomes" id="UP001186974">
    <property type="component" value="Unassembled WGS sequence"/>
</dbReference>
<protein>
    <submittedName>
        <fullName evidence="1">Uncharacterized protein</fullName>
    </submittedName>
</protein>
<evidence type="ECO:0000313" key="1">
    <source>
        <dbReference type="EMBL" id="KAK3063603.1"/>
    </source>
</evidence>
<sequence length="431" mass="47034">MAIPRVDSPQQSAPCRIVVAGGSYGGITSVLTLLDLIDGKPLRVGLETQFSRDLRVQRKFEIVLLDKREGFFHTVGAPLAHVSRRHVKPFWRKFASFDDLHRPEVHIVQGSLKNVDLESKSLTFKGCGSGSGESSLTYDYLILATGLQRPWPIVPTADNHDQYVRDAEAHIAGIENAREKSVVVIGGGAVGVEMAGEIKNHHPNHSVTLVHSRSQVLSNEPLPDDFKDRALEVLREEGVEVLLNERPSVDLDAKELVFADGREVNPGFVLMAASKWIPGTMYLPDSALDEEGYVKVSATLTLASEDSKNPTHFAIGDIARVSGIKRAGAALRMGCVAAINIYAAMLAQEGLTEESAYNDWPEVPPMIALAVGKQALTFGPGQGTKWGVDVMEQTFGDDLGWTFSLRYLDLLDYYEPLKAHEPVGADVMPGQ</sequence>
<accession>A0ACC3D8U7</accession>
<comment type="caution">
    <text evidence="1">The sequence shown here is derived from an EMBL/GenBank/DDBJ whole genome shotgun (WGS) entry which is preliminary data.</text>
</comment>
<dbReference type="EMBL" id="JAWDJW010006784">
    <property type="protein sequence ID" value="KAK3063603.1"/>
    <property type="molecule type" value="Genomic_DNA"/>
</dbReference>
<gene>
    <name evidence="1" type="ORF">LTS18_014216</name>
</gene>
<evidence type="ECO:0000313" key="2">
    <source>
        <dbReference type="Proteomes" id="UP001186974"/>
    </source>
</evidence>